<dbReference type="SUPFAM" id="SSF111369">
    <property type="entry name" value="HlyD-like secretion proteins"/>
    <property type="match status" value="1"/>
</dbReference>
<dbReference type="Gene3D" id="2.40.30.170">
    <property type="match status" value="1"/>
</dbReference>
<comment type="similarity">
    <text evidence="1">Belongs to the membrane fusion protein (MFP) (TC 8.A.1) family.</text>
</comment>
<dbReference type="Proteomes" id="UP000030021">
    <property type="component" value="Unassembled WGS sequence"/>
</dbReference>
<evidence type="ECO:0000259" key="2">
    <source>
        <dbReference type="Pfam" id="PF25954"/>
    </source>
</evidence>
<evidence type="ECO:0000313" key="5">
    <source>
        <dbReference type="Proteomes" id="UP000030021"/>
    </source>
</evidence>
<dbReference type="RefSeq" id="WP_037274508.1">
    <property type="nucleotide sequence ID" value="NZ_KN293981.1"/>
</dbReference>
<proteinExistence type="inferred from homology"/>
<evidence type="ECO:0000313" key="4">
    <source>
        <dbReference type="EMBL" id="KGM87436.1"/>
    </source>
</evidence>
<protein>
    <submittedName>
        <fullName evidence="4">RND family efflux transporter, MFP subunit</fullName>
    </submittedName>
</protein>
<dbReference type="eggNOG" id="COG0845">
    <property type="taxonomic scope" value="Bacteria"/>
</dbReference>
<dbReference type="Gene3D" id="2.40.50.100">
    <property type="match status" value="1"/>
</dbReference>
<feature type="domain" description="CusB-like beta-barrel" evidence="2">
    <location>
        <begin position="204"/>
        <end position="274"/>
    </location>
</feature>
<dbReference type="OrthoDB" id="9813967at2"/>
<organism evidence="4 5">
    <name type="scientific">Roseovarius mucosus DSM 17069</name>
    <dbReference type="NCBI Taxonomy" id="1288298"/>
    <lineage>
        <taxon>Bacteria</taxon>
        <taxon>Pseudomonadati</taxon>
        <taxon>Pseudomonadota</taxon>
        <taxon>Alphaproteobacteria</taxon>
        <taxon>Rhodobacterales</taxon>
        <taxon>Roseobacteraceae</taxon>
        <taxon>Roseovarius</taxon>
    </lineage>
</organism>
<evidence type="ECO:0000259" key="3">
    <source>
        <dbReference type="Pfam" id="PF25967"/>
    </source>
</evidence>
<dbReference type="InterPro" id="IPR058792">
    <property type="entry name" value="Beta-barrel_RND_2"/>
</dbReference>
<sequence>MSLRLVVLLAAVSLTTCDDDPGAAGPTSPRAVRTMVVDQGGADAYRTLPGVLTAAETMRLAFPVAGRLIDVPLRAGDRVVEGEQIARLDPAEITREITAAEAKLSAALARLDATDAEFQRQRALFERGLVARAGFERISAELSAALADRRVAETELAAARDRLDRITLTAPRDGVVTDLLANRFEELAAGQAVYEVAVTAALQVEVLAPEALLAVIAPGTPVSVRLPAFPDQNFDAEVTEIAADAEAGIAYRVKARLAAPPEGAKTGFSAAVSIRLPRAAGALDVPLSALVYADTQSEPTAGESGTVYVFDEAAGTVSARRVRIDGVVGTDLLVTEGLSPGERVVTAGVALLTDGEPVRLWSLPE</sequence>
<dbReference type="GO" id="GO:1990281">
    <property type="term" value="C:efflux pump complex"/>
    <property type="evidence" value="ECO:0007669"/>
    <property type="project" value="TreeGrafter"/>
</dbReference>
<dbReference type="InterPro" id="IPR006143">
    <property type="entry name" value="RND_pump_MFP"/>
</dbReference>
<name>A0A0A0HKM1_9RHOB</name>
<dbReference type="HOGENOM" id="CLU_018816_1_0_5"/>
<dbReference type="PANTHER" id="PTHR30469">
    <property type="entry name" value="MULTIDRUG RESISTANCE PROTEIN MDTA"/>
    <property type="match status" value="1"/>
</dbReference>
<dbReference type="InterPro" id="IPR058627">
    <property type="entry name" value="MdtA-like_C"/>
</dbReference>
<dbReference type="GO" id="GO:0015562">
    <property type="term" value="F:efflux transmembrane transporter activity"/>
    <property type="evidence" value="ECO:0007669"/>
    <property type="project" value="TreeGrafter"/>
</dbReference>
<reference evidence="4 5" key="1">
    <citation type="submission" date="2013-01" db="EMBL/GenBank/DDBJ databases">
        <authorList>
            <person name="Fiebig A."/>
            <person name="Goeker M."/>
            <person name="Klenk H.-P.P."/>
        </authorList>
    </citation>
    <scope>NUCLEOTIDE SEQUENCE [LARGE SCALE GENOMIC DNA]</scope>
    <source>
        <strain evidence="4 5">DSM 17069</strain>
    </source>
</reference>
<dbReference type="Gene3D" id="2.40.420.20">
    <property type="match status" value="1"/>
</dbReference>
<dbReference type="PATRIC" id="fig|1288298.3.peg.2769"/>
<dbReference type="STRING" id="215743.ROSMUCSMR3_00447"/>
<dbReference type="NCBIfam" id="TIGR01730">
    <property type="entry name" value="RND_mfp"/>
    <property type="match status" value="1"/>
</dbReference>
<feature type="domain" description="Multidrug resistance protein MdtA-like C-terminal permuted SH3" evidence="3">
    <location>
        <begin position="313"/>
        <end position="349"/>
    </location>
</feature>
<dbReference type="Pfam" id="PF25954">
    <property type="entry name" value="Beta-barrel_RND_2"/>
    <property type="match status" value="1"/>
</dbReference>
<accession>A0A0A0HKM1</accession>
<comment type="caution">
    <text evidence="4">The sequence shown here is derived from an EMBL/GenBank/DDBJ whole genome shotgun (WGS) entry which is preliminary data.</text>
</comment>
<dbReference type="EMBL" id="AONH01000014">
    <property type="protein sequence ID" value="KGM87436.1"/>
    <property type="molecule type" value="Genomic_DNA"/>
</dbReference>
<dbReference type="Pfam" id="PF25967">
    <property type="entry name" value="RND-MFP_C"/>
    <property type="match status" value="1"/>
</dbReference>
<gene>
    <name evidence="4" type="ORF">rosmuc_02750</name>
</gene>
<dbReference type="Gene3D" id="1.10.287.470">
    <property type="entry name" value="Helix hairpin bin"/>
    <property type="match status" value="1"/>
</dbReference>
<dbReference type="AlphaFoldDB" id="A0A0A0HKM1"/>
<evidence type="ECO:0000256" key="1">
    <source>
        <dbReference type="ARBA" id="ARBA00009477"/>
    </source>
</evidence>